<dbReference type="HOGENOM" id="CLU_764639_0_0_5"/>
<evidence type="ECO:0000313" key="1">
    <source>
        <dbReference type="EMBL" id="ACS43835.1"/>
    </source>
</evidence>
<gene>
    <name evidence="1" type="ordered locus">MexAM1_META2p1053</name>
</gene>
<keyword evidence="1" id="KW-0614">Plasmid</keyword>
<evidence type="ECO:0000313" key="2">
    <source>
        <dbReference type="Proteomes" id="UP000009081"/>
    </source>
</evidence>
<name>C5B5V3_METEA</name>
<dbReference type="EMBL" id="CP001511">
    <property type="protein sequence ID" value="ACS43835.1"/>
    <property type="molecule type" value="Genomic_DNA"/>
</dbReference>
<reference evidence="1 2" key="1">
    <citation type="journal article" date="2009" name="PLoS ONE">
        <title>Methylobacterium genome sequences: a reference blueprint to investigate microbial metabolism of C1 compounds from natural and industrial sources.</title>
        <authorList>
            <person name="Vuilleumier S."/>
            <person name="Chistoserdova L."/>
            <person name="Lee M.-C."/>
            <person name="Bringel F."/>
            <person name="Lajus A."/>
            <person name="Zhou Y."/>
            <person name="Gourion B."/>
            <person name="Barbe V."/>
            <person name="Chang J."/>
            <person name="Cruveiller S."/>
            <person name="Dossat C."/>
            <person name="Gillett W."/>
            <person name="Gruffaz C."/>
            <person name="Haugen E."/>
            <person name="Hourcade E."/>
            <person name="Levy R."/>
            <person name="Mangenot S."/>
            <person name="Muller E."/>
            <person name="Nadalig T."/>
            <person name="Pagni M."/>
            <person name="Penny C."/>
            <person name="Peyraud R."/>
            <person name="Robinson D.G."/>
            <person name="Roche D."/>
            <person name="Rouy Z."/>
            <person name="Saenampechek C."/>
            <person name="Salvignol G."/>
            <person name="Vallenet D."/>
            <person name="Wu Z."/>
            <person name="Marx C.J."/>
            <person name="Vorholt J.A."/>
            <person name="Olson M.V."/>
            <person name="Kaul R."/>
            <person name="Weissenbach J."/>
            <person name="Medigue C."/>
            <person name="Lidstrom M.E."/>
        </authorList>
    </citation>
    <scope>NUCLEOTIDE SEQUENCE [LARGE SCALE GENOMIC DNA]</scope>
    <source>
        <strain evidence="2">ATCC 14718 / DSM 1338 / JCM 2805 / NCIMB 9133 / AM1</strain>
    </source>
</reference>
<dbReference type="Proteomes" id="UP000009081">
    <property type="component" value="Plasmid megaplasmid"/>
</dbReference>
<protein>
    <submittedName>
        <fullName evidence="1">Uncharacterized protein</fullName>
    </submittedName>
</protein>
<geneLocation type="plasmid" evidence="1 2">
    <name>megaplasmid</name>
</geneLocation>
<dbReference type="KEGG" id="mea:Mex_2p1053"/>
<organism evidence="1 2">
    <name type="scientific">Methylorubrum extorquens (strain ATCC 14718 / DSM 1338 / JCM 2805 / NCIMB 9133 / AM1)</name>
    <name type="common">Methylobacterium extorquens</name>
    <dbReference type="NCBI Taxonomy" id="272630"/>
    <lineage>
        <taxon>Bacteria</taxon>
        <taxon>Pseudomonadati</taxon>
        <taxon>Pseudomonadota</taxon>
        <taxon>Alphaproteobacteria</taxon>
        <taxon>Hyphomicrobiales</taxon>
        <taxon>Methylobacteriaceae</taxon>
        <taxon>Methylorubrum</taxon>
    </lineage>
</organism>
<dbReference type="AlphaFoldDB" id="C5B5V3"/>
<accession>C5B5V3</accession>
<proteinExistence type="predicted"/>
<sequence>MAEIGRLTGLHVGGDAAEGLRAAGTAEPRGLAVDMELLGRTASAAGLPAAAVDLALQGSVDPQLSMAARLARLAGAALVVAPSGLALPPAEPGTPGGADEADADAAALQKLLAGARARRGLPLPAFALAHGIPLGAAAAAETDPEAATLGGVVLFARTLDLVVRIVPAPTAPQVLRRAAAGATRTRSRASPDCGDATADVDWIRRSLEEALSLSSLDAPTLARMVHLPDAVGRDLESCRLLGPFKTTASLAAGLGLALTAVDRGERDDALVRLGTSICNPIPPPGLSPAGARNAVRRQEKELLDTVRRRRARNGADHAGIAFACGTSERAARDMERGLMPHPVHRIARHAEALGLALVLRAA</sequence>
<keyword evidence="2" id="KW-1185">Reference proteome</keyword>